<dbReference type="InterPro" id="IPR010980">
    <property type="entry name" value="Cyt_c/b562"/>
</dbReference>
<comment type="caution">
    <text evidence="1">The sequence shown here is derived from an EMBL/GenBank/DDBJ whole genome shotgun (WGS) entry which is preliminary data.</text>
</comment>
<dbReference type="GO" id="GO:0005506">
    <property type="term" value="F:iron ion binding"/>
    <property type="evidence" value="ECO:0007669"/>
    <property type="project" value="InterPro"/>
</dbReference>
<evidence type="ECO:0000313" key="2">
    <source>
        <dbReference type="Proteomes" id="UP000265745"/>
    </source>
</evidence>
<dbReference type="GO" id="GO:0020037">
    <property type="term" value="F:heme binding"/>
    <property type="evidence" value="ECO:0007669"/>
    <property type="project" value="InterPro"/>
</dbReference>
<evidence type="ECO:0000313" key="1">
    <source>
        <dbReference type="EMBL" id="RHW22263.1"/>
    </source>
</evidence>
<dbReference type="AlphaFoldDB" id="A0A396S6F1"/>
<dbReference type="GO" id="GO:0022900">
    <property type="term" value="P:electron transport chain"/>
    <property type="evidence" value="ECO:0007669"/>
    <property type="project" value="InterPro"/>
</dbReference>
<dbReference type="Pfam" id="PF01322">
    <property type="entry name" value="Cytochrom_C_2"/>
    <property type="match status" value="1"/>
</dbReference>
<proteinExistence type="predicted"/>
<reference evidence="1 2" key="1">
    <citation type="submission" date="2018-06" db="EMBL/GenBank/DDBJ databases">
        <title>Pseudomonas jilinensis sp. nov., isolated from the production water of Jilin Oilfield in China.</title>
        <authorList>
            <person name="Wang J."/>
        </authorList>
    </citation>
    <scope>NUCLEOTIDE SEQUENCE [LARGE SCALE GENOMIC DNA]</scope>
    <source>
        <strain evidence="1 2">JS15-10A1</strain>
    </source>
</reference>
<accession>A0A396S6F1</accession>
<dbReference type="Gene3D" id="1.20.120.10">
    <property type="entry name" value="Cytochrome c/b562"/>
    <property type="match status" value="1"/>
</dbReference>
<dbReference type="SUPFAM" id="SSF47175">
    <property type="entry name" value="Cytochromes"/>
    <property type="match status" value="1"/>
</dbReference>
<protein>
    <submittedName>
        <fullName evidence="1">Cytochrome C</fullName>
    </submittedName>
</protein>
<gene>
    <name evidence="1" type="ORF">C2846_04360</name>
</gene>
<dbReference type="PROSITE" id="PS51009">
    <property type="entry name" value="CYTCII"/>
    <property type="match status" value="1"/>
</dbReference>
<dbReference type="GO" id="GO:0009055">
    <property type="term" value="F:electron transfer activity"/>
    <property type="evidence" value="ECO:0007669"/>
    <property type="project" value="InterPro"/>
</dbReference>
<dbReference type="InterPro" id="IPR002321">
    <property type="entry name" value="Cyt_c_II"/>
</dbReference>
<dbReference type="Proteomes" id="UP000265745">
    <property type="component" value="Unassembled WGS sequence"/>
</dbReference>
<organism evidence="1 2">
    <name type="scientific">Pseudomonas jilinensis</name>
    <dbReference type="NCBI Taxonomy" id="2078689"/>
    <lineage>
        <taxon>Bacteria</taxon>
        <taxon>Pseudomonadati</taxon>
        <taxon>Pseudomonadota</taxon>
        <taxon>Gammaproteobacteria</taxon>
        <taxon>Pseudomonadales</taxon>
        <taxon>Pseudomonadaceae</taxon>
        <taxon>Pseudomonas</taxon>
    </lineage>
</organism>
<name>A0A396S6F1_9PSED</name>
<sequence length="189" mass="20663">MPIPGHRRSRTGDWQHRLQSCAVNQCSTFFFVSDETMLPASPFKLLSLCILGLTLSACSNQVDPNSPEGQRQAAFKQILGHSEPLGGMLLGRVAFDGEAFAAHTEGLVELIDAPWAHFPEPGESNQRNASRPEIWSDPEGFAAAIDAYKSAVNELAAVTREGVDSLDQVRQPLTAVQQACKACHDDYRR</sequence>
<dbReference type="OrthoDB" id="5520910at2"/>
<dbReference type="EMBL" id="QJSA01000003">
    <property type="protein sequence ID" value="RHW22263.1"/>
    <property type="molecule type" value="Genomic_DNA"/>
</dbReference>
<keyword evidence="2" id="KW-1185">Reference proteome</keyword>